<dbReference type="PANTHER" id="PTHR30055:SF234">
    <property type="entry name" value="HTH-TYPE TRANSCRIPTIONAL REGULATOR BETI"/>
    <property type="match status" value="1"/>
</dbReference>
<feature type="DNA-binding region" description="H-T-H motif" evidence="4">
    <location>
        <begin position="32"/>
        <end position="51"/>
    </location>
</feature>
<proteinExistence type="predicted"/>
<dbReference type="EMBL" id="FZOR01000020">
    <property type="protein sequence ID" value="SNT24488.1"/>
    <property type="molecule type" value="Genomic_DNA"/>
</dbReference>
<dbReference type="Pfam" id="PF00440">
    <property type="entry name" value="TetR_N"/>
    <property type="match status" value="1"/>
</dbReference>
<evidence type="ECO:0000256" key="3">
    <source>
        <dbReference type="ARBA" id="ARBA00023163"/>
    </source>
</evidence>
<keyword evidence="1" id="KW-0805">Transcription regulation</keyword>
<gene>
    <name evidence="6" type="ORF">SAMN05443665_1020110</name>
</gene>
<evidence type="ECO:0000256" key="4">
    <source>
        <dbReference type="PROSITE-ProRule" id="PRU00335"/>
    </source>
</evidence>
<keyword evidence="2 4" id="KW-0238">DNA-binding</keyword>
<evidence type="ECO:0000313" key="6">
    <source>
        <dbReference type="EMBL" id="SNT24488.1"/>
    </source>
</evidence>
<organism evidence="6 7">
    <name type="scientific">Actinomadura meyerae</name>
    <dbReference type="NCBI Taxonomy" id="240840"/>
    <lineage>
        <taxon>Bacteria</taxon>
        <taxon>Bacillati</taxon>
        <taxon>Actinomycetota</taxon>
        <taxon>Actinomycetes</taxon>
        <taxon>Streptosporangiales</taxon>
        <taxon>Thermomonosporaceae</taxon>
        <taxon>Actinomadura</taxon>
    </lineage>
</organism>
<protein>
    <submittedName>
        <fullName evidence="6">Transcriptional regulator, TetR family</fullName>
    </submittedName>
</protein>
<dbReference type="GO" id="GO:0000976">
    <property type="term" value="F:transcription cis-regulatory region binding"/>
    <property type="evidence" value="ECO:0007669"/>
    <property type="project" value="TreeGrafter"/>
</dbReference>
<evidence type="ECO:0000256" key="1">
    <source>
        <dbReference type="ARBA" id="ARBA00023015"/>
    </source>
</evidence>
<dbReference type="PANTHER" id="PTHR30055">
    <property type="entry name" value="HTH-TYPE TRANSCRIPTIONAL REGULATOR RUTR"/>
    <property type="match status" value="1"/>
</dbReference>
<dbReference type="AlphaFoldDB" id="A0A239L3I8"/>
<dbReference type="SUPFAM" id="SSF48498">
    <property type="entry name" value="Tetracyclin repressor-like, C-terminal domain"/>
    <property type="match status" value="1"/>
</dbReference>
<dbReference type="PROSITE" id="PS50977">
    <property type="entry name" value="HTH_TETR_2"/>
    <property type="match status" value="1"/>
</dbReference>
<dbReference type="PRINTS" id="PR00455">
    <property type="entry name" value="HTHTETR"/>
</dbReference>
<dbReference type="InterPro" id="IPR036271">
    <property type="entry name" value="Tet_transcr_reg_TetR-rel_C_sf"/>
</dbReference>
<keyword evidence="3" id="KW-0804">Transcription</keyword>
<accession>A0A239L3I8</accession>
<name>A0A239L3I8_9ACTN</name>
<dbReference type="InterPro" id="IPR001647">
    <property type="entry name" value="HTH_TetR"/>
</dbReference>
<keyword evidence="7" id="KW-1185">Reference proteome</keyword>
<dbReference type="Gene3D" id="1.10.357.10">
    <property type="entry name" value="Tetracycline Repressor, domain 2"/>
    <property type="match status" value="1"/>
</dbReference>
<evidence type="ECO:0000256" key="2">
    <source>
        <dbReference type="ARBA" id="ARBA00023125"/>
    </source>
</evidence>
<sequence>MGTSRRSDARDNRARIVMAARTAVAARGADVPIREIARLAEVGVATVYRHFPSKEALLAEAFAAQTELCSAVVAQGLAVPDPWDGFRLVIEKLLEAHARDREFRAYVAQLPRTAAVTADRDRVLRLLRELIRRAKESGDLRPDIVVEDVALALMANDGIRAGSPEMRAAASRRLAALMLESFRATPARGPLPPAVRLPLTAR</sequence>
<evidence type="ECO:0000259" key="5">
    <source>
        <dbReference type="PROSITE" id="PS50977"/>
    </source>
</evidence>
<evidence type="ECO:0000313" key="7">
    <source>
        <dbReference type="Proteomes" id="UP000198318"/>
    </source>
</evidence>
<dbReference type="InterPro" id="IPR050109">
    <property type="entry name" value="HTH-type_TetR-like_transc_reg"/>
</dbReference>
<dbReference type="GO" id="GO:0003700">
    <property type="term" value="F:DNA-binding transcription factor activity"/>
    <property type="evidence" value="ECO:0007669"/>
    <property type="project" value="TreeGrafter"/>
</dbReference>
<dbReference type="InterPro" id="IPR009057">
    <property type="entry name" value="Homeodomain-like_sf"/>
</dbReference>
<reference evidence="6 7" key="1">
    <citation type="submission" date="2017-06" db="EMBL/GenBank/DDBJ databases">
        <authorList>
            <person name="Kim H.J."/>
            <person name="Triplett B.A."/>
        </authorList>
    </citation>
    <scope>NUCLEOTIDE SEQUENCE [LARGE SCALE GENOMIC DNA]</scope>
    <source>
        <strain evidence="6 7">DSM 44715</strain>
    </source>
</reference>
<dbReference type="Proteomes" id="UP000198318">
    <property type="component" value="Unassembled WGS sequence"/>
</dbReference>
<dbReference type="SUPFAM" id="SSF46689">
    <property type="entry name" value="Homeodomain-like"/>
    <property type="match status" value="1"/>
</dbReference>
<feature type="domain" description="HTH tetR-type" evidence="5">
    <location>
        <begin position="10"/>
        <end position="69"/>
    </location>
</feature>